<keyword evidence="5" id="KW-1185">Reference proteome</keyword>
<evidence type="ECO:0000259" key="2">
    <source>
        <dbReference type="Pfam" id="PF13460"/>
    </source>
</evidence>
<reference evidence="4 6" key="2">
    <citation type="journal article" date="2017" name="Infect. Genet. Evol.">
        <title>The new phylogeny of the genus Mycobacterium: The old and the news.</title>
        <authorList>
            <person name="Tortoli E."/>
            <person name="Fedrizzi T."/>
            <person name="Meehan C.J."/>
            <person name="Trovato A."/>
            <person name="Grottola A."/>
            <person name="Giacobazzi E."/>
            <person name="Serpini G.F."/>
            <person name="Tagliazucchi S."/>
            <person name="Fabio A."/>
            <person name="Bettua C."/>
            <person name="Bertorelli R."/>
            <person name="Frascaro F."/>
            <person name="De Sanctis V."/>
            <person name="Pecorari M."/>
            <person name="Jousson O."/>
            <person name="Segata N."/>
            <person name="Cirillo D.M."/>
        </authorList>
    </citation>
    <scope>NUCLEOTIDE SEQUENCE [LARGE SCALE GENOMIC DNA]</scope>
    <source>
        <strain evidence="4 6">NCTC 12882</strain>
    </source>
</reference>
<dbReference type="Pfam" id="PF13460">
    <property type="entry name" value="NAD_binding_10"/>
    <property type="match status" value="1"/>
</dbReference>
<dbReference type="SUPFAM" id="SSF51735">
    <property type="entry name" value="NAD(P)-binding Rossmann-fold domains"/>
    <property type="match status" value="1"/>
</dbReference>
<dbReference type="RefSeq" id="WP_062538344.1">
    <property type="nucleotide sequence ID" value="NZ_BBUN01000017.1"/>
</dbReference>
<comment type="caution">
    <text evidence="3">The sequence shown here is derived from an EMBL/GenBank/DDBJ whole genome shotgun (WGS) entry which is preliminary data.</text>
</comment>
<dbReference type="EMBL" id="LQOM01000024">
    <property type="protein sequence ID" value="ORV14735.1"/>
    <property type="molecule type" value="Genomic_DNA"/>
</dbReference>
<sequence length="268" mass="28782">MTSTILVTGGTGTLGRVVVDQLLTANANVRILSRGRRRRSADVEHVVGDLRTGEGLDAAVSGVDAIVQCAEHAQHLVAAAQRAGSPHLVYTSIVGVDRVPFGFYRRKVADEQLIAGSGLPWTVLRATQFHDLIAVLLRMLSKPPVLALPAGWSFQPVDVREVGDRLAGLALGEPVGRAPDFGGPQVSSIADLARSYLAIVGKRRVILPVWLPGKVFRAYRAGGHLAPDHAAGTVTFEQYLTEQLAAGHVPYADALRDYLPLRRSNKPR</sequence>
<dbReference type="PANTHER" id="PTHR42748:SF3">
    <property type="entry name" value="BLL4366 PROTEIN"/>
    <property type="match status" value="1"/>
</dbReference>
<dbReference type="AlphaFoldDB" id="A0A1X1RSF1"/>
<dbReference type="EMBL" id="PDKV01000004">
    <property type="protein sequence ID" value="PIB79990.1"/>
    <property type="molecule type" value="Genomic_DNA"/>
</dbReference>
<keyword evidence="1" id="KW-0521">NADP</keyword>
<feature type="domain" description="NAD(P)-binding" evidence="2">
    <location>
        <begin position="9"/>
        <end position="131"/>
    </location>
</feature>
<dbReference type="OrthoDB" id="9771302at2"/>
<dbReference type="InterPro" id="IPR051164">
    <property type="entry name" value="NmrA-like_oxidored"/>
</dbReference>
<reference evidence="3 5" key="1">
    <citation type="submission" date="2016-01" db="EMBL/GenBank/DDBJ databases">
        <title>The new phylogeny of the genus Mycobacterium.</title>
        <authorList>
            <person name="Tarcisio F."/>
            <person name="Conor M."/>
            <person name="Antonella G."/>
            <person name="Elisabetta G."/>
            <person name="Giulia F.S."/>
            <person name="Sara T."/>
            <person name="Anna F."/>
            <person name="Clotilde B."/>
            <person name="Roberto B."/>
            <person name="Veronica D.S."/>
            <person name="Fabio R."/>
            <person name="Monica P."/>
            <person name="Olivier J."/>
            <person name="Enrico T."/>
            <person name="Nicola S."/>
        </authorList>
    </citation>
    <scope>NUCLEOTIDE SEQUENCE [LARGE SCALE GENOMIC DNA]</scope>
    <source>
        <strain evidence="3 5">DSM 44243</strain>
    </source>
</reference>
<dbReference type="PANTHER" id="PTHR42748">
    <property type="entry name" value="NITROGEN METABOLITE REPRESSION PROTEIN NMRA FAMILY MEMBER"/>
    <property type="match status" value="1"/>
</dbReference>
<name>A0A1X1RSF1_MYCCE</name>
<accession>A0A1X1RSF1</accession>
<dbReference type="Proteomes" id="UP000230971">
    <property type="component" value="Unassembled WGS sequence"/>
</dbReference>
<dbReference type="Gene3D" id="3.40.50.720">
    <property type="entry name" value="NAD(P)-binding Rossmann-like Domain"/>
    <property type="match status" value="1"/>
</dbReference>
<evidence type="ECO:0000313" key="4">
    <source>
        <dbReference type="EMBL" id="PIB79990.1"/>
    </source>
</evidence>
<evidence type="ECO:0000313" key="3">
    <source>
        <dbReference type="EMBL" id="ORV14735.1"/>
    </source>
</evidence>
<organism evidence="3 5">
    <name type="scientific">Mycobacterium celatum</name>
    <dbReference type="NCBI Taxonomy" id="28045"/>
    <lineage>
        <taxon>Bacteria</taxon>
        <taxon>Bacillati</taxon>
        <taxon>Actinomycetota</taxon>
        <taxon>Actinomycetes</taxon>
        <taxon>Mycobacteriales</taxon>
        <taxon>Mycobacteriaceae</taxon>
        <taxon>Mycobacterium</taxon>
    </lineage>
</organism>
<dbReference type="InterPro" id="IPR036291">
    <property type="entry name" value="NAD(P)-bd_dom_sf"/>
</dbReference>
<evidence type="ECO:0000313" key="6">
    <source>
        <dbReference type="Proteomes" id="UP000230971"/>
    </source>
</evidence>
<evidence type="ECO:0000256" key="1">
    <source>
        <dbReference type="ARBA" id="ARBA00022857"/>
    </source>
</evidence>
<gene>
    <name evidence="3" type="ORF">AWB95_08940</name>
    <name evidence="4" type="ORF">CQY23_04975</name>
</gene>
<protein>
    <submittedName>
        <fullName evidence="3">NmrA family transcriptional regulator</fullName>
    </submittedName>
</protein>
<dbReference type="InterPro" id="IPR016040">
    <property type="entry name" value="NAD(P)-bd_dom"/>
</dbReference>
<dbReference type="STRING" id="28045.AWB95_08940"/>
<evidence type="ECO:0000313" key="5">
    <source>
        <dbReference type="Proteomes" id="UP000193907"/>
    </source>
</evidence>
<proteinExistence type="predicted"/>
<dbReference type="Proteomes" id="UP000193907">
    <property type="component" value="Unassembled WGS sequence"/>
</dbReference>